<dbReference type="Pfam" id="PF00565">
    <property type="entry name" value="SNase"/>
    <property type="match status" value="1"/>
</dbReference>
<accession>A0ABX7WTT2</accession>
<dbReference type="EMBL" id="CP072801">
    <property type="protein sequence ID" value="QTR47246.1"/>
    <property type="molecule type" value="Genomic_DNA"/>
</dbReference>
<feature type="domain" description="TNase-like" evidence="2">
    <location>
        <begin position="42"/>
        <end position="169"/>
    </location>
</feature>
<protein>
    <submittedName>
        <fullName evidence="3">Thermonuclease family protein</fullName>
    </submittedName>
</protein>
<dbReference type="SMART" id="SM00318">
    <property type="entry name" value="SNc"/>
    <property type="match status" value="1"/>
</dbReference>
<evidence type="ECO:0000313" key="4">
    <source>
        <dbReference type="Proteomes" id="UP000672039"/>
    </source>
</evidence>
<sequence length="184" mass="20220">MTRYLTLTLTALLLTGCFDSKPDNKLQAQLPPGATLNADGTVLAQGRVVGVSDGDTLTVLASNKQSYKIRLQGIDAPEKAQPFGQKCKEALMTQAINLTATVEAHKLDRYGRVLGKVSVEGKDVALTQIQSGCGWHYTAYMKEQSKDDQIAYAAAEKQARKAKRGLWKDKQPQAPWDFRKHKVS</sequence>
<reference evidence="3 4" key="1">
    <citation type="submission" date="2021-04" db="EMBL/GenBank/DDBJ databases">
        <title>Genomics, taxonomy and metabolism of representatives of sulfur bacteria of the genus Thiothrix: Thiothrix fructosivorans QT, Thiothrix unzii A1T and three new species, Thiothrix subterranea sp. nov., Thiothrix litoralis sp. nov. and 'Candidatus Thiothrix anitrata' sp. nov.</title>
        <authorList>
            <person name="Ravin N.V."/>
            <person name="Smolyakov D."/>
            <person name="Rudenko T.S."/>
            <person name="Mardanov A.V."/>
            <person name="Beletsky A.V."/>
            <person name="Markov N.D."/>
            <person name="Fomenkov A.I."/>
            <person name="Roberts R.J."/>
            <person name="Karnachuk O.V."/>
            <person name="Novikov A."/>
            <person name="Grabovich M.Y."/>
        </authorList>
    </citation>
    <scope>NUCLEOTIDE SEQUENCE [LARGE SCALE GENOMIC DNA]</scope>
    <source>
        <strain evidence="3 4">AS</strain>
    </source>
</reference>
<evidence type="ECO:0000313" key="3">
    <source>
        <dbReference type="EMBL" id="QTR47246.1"/>
    </source>
</evidence>
<dbReference type="InterPro" id="IPR010916">
    <property type="entry name" value="TonB_box_CS"/>
</dbReference>
<dbReference type="PROSITE" id="PS51257">
    <property type="entry name" value="PROKAR_LIPOPROTEIN"/>
    <property type="match status" value="1"/>
</dbReference>
<dbReference type="PANTHER" id="PTHR12302">
    <property type="entry name" value="EBNA2 BINDING PROTEIN P100"/>
    <property type="match status" value="1"/>
</dbReference>
<dbReference type="InterPro" id="IPR035437">
    <property type="entry name" value="SNase_OB-fold_sf"/>
</dbReference>
<gene>
    <name evidence="3" type="ORF">J9253_04720</name>
</gene>
<evidence type="ECO:0000259" key="2">
    <source>
        <dbReference type="PROSITE" id="PS50830"/>
    </source>
</evidence>
<feature type="region of interest" description="Disordered" evidence="1">
    <location>
        <begin position="162"/>
        <end position="184"/>
    </location>
</feature>
<dbReference type="SUPFAM" id="SSF50199">
    <property type="entry name" value="Staphylococcal nuclease"/>
    <property type="match status" value="1"/>
</dbReference>
<dbReference type="PANTHER" id="PTHR12302:SF26">
    <property type="entry name" value="BLR1266 PROTEIN"/>
    <property type="match status" value="1"/>
</dbReference>
<organism evidence="3 4">
    <name type="scientific">Thiothrix litoralis</name>
    <dbReference type="NCBI Taxonomy" id="2891210"/>
    <lineage>
        <taxon>Bacteria</taxon>
        <taxon>Pseudomonadati</taxon>
        <taxon>Pseudomonadota</taxon>
        <taxon>Gammaproteobacteria</taxon>
        <taxon>Thiotrichales</taxon>
        <taxon>Thiotrichaceae</taxon>
        <taxon>Thiothrix</taxon>
    </lineage>
</organism>
<dbReference type="RefSeq" id="WP_210223526.1">
    <property type="nucleotide sequence ID" value="NZ_CP072801.1"/>
</dbReference>
<dbReference type="Proteomes" id="UP000672039">
    <property type="component" value="Chromosome"/>
</dbReference>
<dbReference type="Gene3D" id="2.40.50.90">
    <property type="match status" value="1"/>
</dbReference>
<keyword evidence="4" id="KW-1185">Reference proteome</keyword>
<evidence type="ECO:0000256" key="1">
    <source>
        <dbReference type="SAM" id="MobiDB-lite"/>
    </source>
</evidence>
<dbReference type="InterPro" id="IPR016071">
    <property type="entry name" value="Staphylococal_nuclease_OB-fold"/>
</dbReference>
<dbReference type="InterPro" id="IPR002071">
    <property type="entry name" value="Thermonucl_AS"/>
</dbReference>
<dbReference type="PROSITE" id="PS01123">
    <property type="entry name" value="TNASE_1"/>
    <property type="match status" value="1"/>
</dbReference>
<dbReference type="PROSITE" id="PS00430">
    <property type="entry name" value="TONB_DEPENDENT_REC_1"/>
    <property type="match status" value="1"/>
</dbReference>
<name>A0ABX7WTT2_9GAMM</name>
<dbReference type="PROSITE" id="PS50830">
    <property type="entry name" value="TNASE_3"/>
    <property type="match status" value="1"/>
</dbReference>
<proteinExistence type="predicted"/>